<keyword evidence="1" id="KW-0378">Hydrolase</keyword>
<organism evidence="3 4">
    <name type="scientific">[Myrmecia] bisecta</name>
    <dbReference type="NCBI Taxonomy" id="41462"/>
    <lineage>
        <taxon>Eukaryota</taxon>
        <taxon>Viridiplantae</taxon>
        <taxon>Chlorophyta</taxon>
        <taxon>core chlorophytes</taxon>
        <taxon>Trebouxiophyceae</taxon>
        <taxon>Trebouxiales</taxon>
        <taxon>Trebouxiaceae</taxon>
        <taxon>Myrmecia</taxon>
    </lineage>
</organism>
<gene>
    <name evidence="3" type="ORF">WJX72_012488</name>
</gene>
<dbReference type="Gene3D" id="3.40.50.1110">
    <property type="entry name" value="SGNH hydrolase"/>
    <property type="match status" value="1"/>
</dbReference>
<dbReference type="PANTHER" id="PTHR31988">
    <property type="entry name" value="ESTERASE, PUTATIVE (DUF303)-RELATED"/>
    <property type="match status" value="1"/>
</dbReference>
<dbReference type="Pfam" id="PF03629">
    <property type="entry name" value="SASA"/>
    <property type="match status" value="1"/>
</dbReference>
<reference evidence="3 4" key="1">
    <citation type="journal article" date="2024" name="Nat. Commun.">
        <title>Phylogenomics reveals the evolutionary origins of lichenization in chlorophyte algae.</title>
        <authorList>
            <person name="Puginier C."/>
            <person name="Libourel C."/>
            <person name="Otte J."/>
            <person name="Skaloud P."/>
            <person name="Haon M."/>
            <person name="Grisel S."/>
            <person name="Petersen M."/>
            <person name="Berrin J.G."/>
            <person name="Delaux P.M."/>
            <person name="Dal Grande F."/>
            <person name="Keller J."/>
        </authorList>
    </citation>
    <scope>NUCLEOTIDE SEQUENCE [LARGE SCALE GENOMIC DNA]</scope>
    <source>
        <strain evidence="3 4">SAG 2043</strain>
    </source>
</reference>
<feature type="domain" description="Sialate O-acetylesterase" evidence="2">
    <location>
        <begin position="2"/>
        <end position="239"/>
    </location>
</feature>
<dbReference type="AlphaFoldDB" id="A0AAW1PA69"/>
<evidence type="ECO:0000313" key="3">
    <source>
        <dbReference type="EMBL" id="KAK9804927.1"/>
    </source>
</evidence>
<dbReference type="GO" id="GO:0016787">
    <property type="term" value="F:hydrolase activity"/>
    <property type="evidence" value="ECO:0007669"/>
    <property type="project" value="UniProtKB-KW"/>
</dbReference>
<evidence type="ECO:0000256" key="1">
    <source>
        <dbReference type="ARBA" id="ARBA00022801"/>
    </source>
</evidence>
<dbReference type="EMBL" id="JALJOR010000017">
    <property type="protein sequence ID" value="KAK9804927.1"/>
    <property type="molecule type" value="Genomic_DNA"/>
</dbReference>
<dbReference type="Proteomes" id="UP001489004">
    <property type="component" value="Unassembled WGS sequence"/>
</dbReference>
<keyword evidence="4" id="KW-1185">Reference proteome</keyword>
<comment type="caution">
    <text evidence="3">The sequence shown here is derived from an EMBL/GenBank/DDBJ whole genome shotgun (WGS) entry which is preliminary data.</text>
</comment>
<sequence length="252" mass="27482">MEVFILSGQSNMAGRGGVYTGPNGTKMWDGVVPEQCRVPPGAVLRLNADGSWKEATAPLHHDIDLQKVCGIGPGLPFAARLLERGGPRHIGLVPCAVGATAIDEWDTTGRLYQQMISRTKRALQTPGTRLQALLWYQGESDADTAEHAATYATKFTKLMRAVRHDLDHKDLPIFQVAITCADSVEITPYRDEVRRAQLGTELPHCYVVDAQGLELQADGLHLTPKAQVILGGRLADAYLLHSMHSSGGKYDF</sequence>
<accession>A0AAW1PA69</accession>
<name>A0AAW1PA69_9CHLO</name>
<protein>
    <recommendedName>
        <fullName evidence="2">Sialate O-acetylesterase domain-containing protein</fullName>
    </recommendedName>
</protein>
<dbReference type="InterPro" id="IPR005181">
    <property type="entry name" value="SASA"/>
</dbReference>
<dbReference type="PANTHER" id="PTHR31988:SF19">
    <property type="entry name" value="9-O-ACETYL-N-ACETYLNEURAMINIC ACID DEACETYLASE-RELATED"/>
    <property type="match status" value="1"/>
</dbReference>
<evidence type="ECO:0000259" key="2">
    <source>
        <dbReference type="Pfam" id="PF03629"/>
    </source>
</evidence>
<dbReference type="InterPro" id="IPR036514">
    <property type="entry name" value="SGNH_hydro_sf"/>
</dbReference>
<dbReference type="SUPFAM" id="SSF52266">
    <property type="entry name" value="SGNH hydrolase"/>
    <property type="match status" value="1"/>
</dbReference>
<proteinExistence type="predicted"/>
<evidence type="ECO:0000313" key="4">
    <source>
        <dbReference type="Proteomes" id="UP001489004"/>
    </source>
</evidence>
<dbReference type="InterPro" id="IPR052940">
    <property type="entry name" value="Carb_Esterase_6"/>
</dbReference>